<keyword evidence="3" id="KW-0813">Transport</keyword>
<dbReference type="PROSITE" id="PS50893">
    <property type="entry name" value="ABC_TRANSPORTER_2"/>
    <property type="match status" value="1"/>
</dbReference>
<dbReference type="InterPro" id="IPR050388">
    <property type="entry name" value="ABC_Ni/Peptide_Import"/>
</dbReference>
<comment type="similarity">
    <text evidence="2">Belongs to the ABC transporter superfamily.</text>
</comment>
<evidence type="ECO:0000256" key="4">
    <source>
        <dbReference type="ARBA" id="ARBA00022475"/>
    </source>
</evidence>
<comment type="subcellular location">
    <subcellularLocation>
        <location evidence="1">Cell inner membrane</location>
        <topology evidence="1">Peripheral membrane protein</topology>
    </subcellularLocation>
</comment>
<dbReference type="GO" id="GO:0015833">
    <property type="term" value="P:peptide transport"/>
    <property type="evidence" value="ECO:0007669"/>
    <property type="project" value="InterPro"/>
</dbReference>
<dbReference type="InterPro" id="IPR013563">
    <property type="entry name" value="Oligopep_ABC_C"/>
</dbReference>
<dbReference type="GO" id="GO:0005524">
    <property type="term" value="F:ATP binding"/>
    <property type="evidence" value="ECO:0007669"/>
    <property type="project" value="UniProtKB-KW"/>
</dbReference>
<evidence type="ECO:0000256" key="5">
    <source>
        <dbReference type="ARBA" id="ARBA00022519"/>
    </source>
</evidence>
<sequence length="329" mass="37269">MALLDIRHLSITINTPHGEFKALDRVSLLINEGEIRGLLGESGSGKSLIAKAIIGATKTNWIVTADRFRLNGIDLLQLSSRKRRKIVAQEIGIIFQEPSSYLDPSIKIDKQLKFNLFNSTYTGKWWKRFKWKSTYLKQLMHKVGIRNYKVLMNSYPHELTEGECQKIMIIMAIANKPKIIIADDPTNGLDIVTEDQIFRLLNKMNQINKTSILLISHDLNRVINIAHKITVLYCGQTVESGTNKAVTSEPHHPYTKALLNAIPSFNVNLPHKSKLTTLKGSVPPMEALPIGCRLGPRCPYAQRKCVEVPPQTKLKNHKFFCHFPLNLKN</sequence>
<dbReference type="Pfam" id="PF00005">
    <property type="entry name" value="ABC_tran"/>
    <property type="match status" value="1"/>
</dbReference>
<evidence type="ECO:0000256" key="6">
    <source>
        <dbReference type="ARBA" id="ARBA00022741"/>
    </source>
</evidence>
<evidence type="ECO:0000256" key="2">
    <source>
        <dbReference type="ARBA" id="ARBA00005417"/>
    </source>
</evidence>
<dbReference type="CDD" id="cd03257">
    <property type="entry name" value="ABC_NikE_OppD_transporters"/>
    <property type="match status" value="1"/>
</dbReference>
<proteinExistence type="inferred from homology"/>
<evidence type="ECO:0000313" key="11">
    <source>
        <dbReference type="Proteomes" id="UP000242175"/>
    </source>
</evidence>
<evidence type="ECO:0000256" key="7">
    <source>
        <dbReference type="ARBA" id="ARBA00022840"/>
    </source>
</evidence>
<evidence type="ECO:0000259" key="9">
    <source>
        <dbReference type="PROSITE" id="PS50893"/>
    </source>
</evidence>
<dbReference type="SUPFAM" id="SSF52540">
    <property type="entry name" value="P-loop containing nucleoside triphosphate hydrolases"/>
    <property type="match status" value="1"/>
</dbReference>
<dbReference type="KEGG" id="pmai:CF386_06185"/>
<evidence type="ECO:0000256" key="3">
    <source>
        <dbReference type="ARBA" id="ARBA00022448"/>
    </source>
</evidence>
<dbReference type="InterPro" id="IPR027417">
    <property type="entry name" value="P-loop_NTPase"/>
</dbReference>
<dbReference type="Proteomes" id="UP000242175">
    <property type="component" value="Chromosome large"/>
</dbReference>
<keyword evidence="11" id="KW-1185">Reference proteome</keyword>
<keyword evidence="7 10" id="KW-0067">ATP-binding</keyword>
<feature type="domain" description="ABC transporter" evidence="9">
    <location>
        <begin position="6"/>
        <end position="259"/>
    </location>
</feature>
<dbReference type="InterPro" id="IPR003593">
    <property type="entry name" value="AAA+_ATPase"/>
</dbReference>
<dbReference type="GO" id="GO:0016887">
    <property type="term" value="F:ATP hydrolysis activity"/>
    <property type="evidence" value="ECO:0007669"/>
    <property type="project" value="InterPro"/>
</dbReference>
<reference evidence="10 11" key="1">
    <citation type="journal article" date="2016" name="Int. J. Syst. Evol. Microbiol.">
        <title>Paraphotobacterium marinum gen. nov., sp. nov., a member of the family Vibrionaceae, isolated from surface seawater.</title>
        <authorList>
            <person name="Huang Z."/>
            <person name="Dong C."/>
            <person name="Shao Z."/>
        </authorList>
    </citation>
    <scope>NUCLEOTIDE SEQUENCE [LARGE SCALE GENOMIC DNA]</scope>
    <source>
        <strain evidence="10 11">NSCS20N07D</strain>
    </source>
</reference>
<protein>
    <submittedName>
        <fullName evidence="10">Peptide ABC transporter ATP-binding protein</fullName>
    </submittedName>
</protein>
<dbReference type="PANTHER" id="PTHR43297">
    <property type="entry name" value="OLIGOPEPTIDE TRANSPORT ATP-BINDING PROTEIN APPD"/>
    <property type="match status" value="1"/>
</dbReference>
<evidence type="ECO:0000313" key="10">
    <source>
        <dbReference type="EMBL" id="ASK78619.1"/>
    </source>
</evidence>
<dbReference type="SMART" id="SM00382">
    <property type="entry name" value="AAA"/>
    <property type="match status" value="1"/>
</dbReference>
<keyword evidence="4" id="KW-1003">Cell membrane</keyword>
<keyword evidence="5" id="KW-0997">Cell inner membrane</keyword>
<dbReference type="NCBIfam" id="TIGR01727">
    <property type="entry name" value="oligo_HPY"/>
    <property type="match status" value="1"/>
</dbReference>
<accession>A0A220VE42</accession>
<evidence type="ECO:0000256" key="8">
    <source>
        <dbReference type="ARBA" id="ARBA00023136"/>
    </source>
</evidence>
<dbReference type="RefSeq" id="WP_089073527.1">
    <property type="nucleotide sequence ID" value="NZ_CBCSAM010000001.1"/>
</dbReference>
<dbReference type="Gene3D" id="3.40.50.300">
    <property type="entry name" value="P-loop containing nucleotide triphosphate hydrolases"/>
    <property type="match status" value="1"/>
</dbReference>
<dbReference type="Pfam" id="PF08352">
    <property type="entry name" value="oligo_HPY"/>
    <property type="match status" value="1"/>
</dbReference>
<dbReference type="PANTHER" id="PTHR43297:SF4">
    <property type="entry name" value="PUTRESCINE EXPORT SYSTEM ATP-BINDING PROTEIN SAPD"/>
    <property type="match status" value="1"/>
</dbReference>
<keyword evidence="8" id="KW-0472">Membrane</keyword>
<dbReference type="AlphaFoldDB" id="A0A220VE42"/>
<dbReference type="InterPro" id="IPR003439">
    <property type="entry name" value="ABC_transporter-like_ATP-bd"/>
</dbReference>
<organism evidence="10 11">
    <name type="scientific">Paraphotobacterium marinum</name>
    <dbReference type="NCBI Taxonomy" id="1755811"/>
    <lineage>
        <taxon>Bacteria</taxon>
        <taxon>Pseudomonadati</taxon>
        <taxon>Pseudomonadota</taxon>
        <taxon>Gammaproteobacteria</taxon>
        <taxon>Vibrionales</taxon>
        <taxon>Vibrionaceae</taxon>
        <taxon>Paraphotobacterium</taxon>
    </lineage>
</organism>
<keyword evidence="6" id="KW-0547">Nucleotide-binding</keyword>
<dbReference type="OrthoDB" id="9784450at2"/>
<dbReference type="GO" id="GO:0005886">
    <property type="term" value="C:plasma membrane"/>
    <property type="evidence" value="ECO:0007669"/>
    <property type="project" value="UniProtKB-SubCell"/>
</dbReference>
<evidence type="ECO:0000256" key="1">
    <source>
        <dbReference type="ARBA" id="ARBA00004417"/>
    </source>
</evidence>
<dbReference type="EMBL" id="CP022355">
    <property type="protein sequence ID" value="ASK78619.1"/>
    <property type="molecule type" value="Genomic_DNA"/>
</dbReference>
<gene>
    <name evidence="10" type="ORF">CF386_06185</name>
</gene>
<name>A0A220VE42_9GAMM</name>